<proteinExistence type="predicted"/>
<accession>A0A1G8XDE1</accession>
<dbReference type="Gene3D" id="2.30.42.10">
    <property type="match status" value="1"/>
</dbReference>
<dbReference type="STRING" id="426701.SAMN04488098_100647"/>
<dbReference type="EMBL" id="FNFK01000006">
    <property type="protein sequence ID" value="SDJ88491.1"/>
    <property type="molecule type" value="Genomic_DNA"/>
</dbReference>
<dbReference type="SMART" id="SM00228">
    <property type="entry name" value="PDZ"/>
    <property type="match status" value="1"/>
</dbReference>
<dbReference type="PROSITE" id="PS50106">
    <property type="entry name" value="PDZ"/>
    <property type="match status" value="1"/>
</dbReference>
<keyword evidence="1" id="KW-0812">Transmembrane</keyword>
<reference evidence="4" key="1">
    <citation type="submission" date="2016-10" db="EMBL/GenBank/DDBJ databases">
        <authorList>
            <person name="Varghese N."/>
            <person name="Submissions S."/>
        </authorList>
    </citation>
    <scope>NUCLEOTIDE SEQUENCE [LARGE SCALE GENOMIC DNA]</scope>
    <source>
        <strain evidence="4">DSM 19181</strain>
    </source>
</reference>
<keyword evidence="1" id="KW-0472">Membrane</keyword>
<name>A0A1G8XDE1_9LACT</name>
<feature type="transmembrane region" description="Helical" evidence="1">
    <location>
        <begin position="56"/>
        <end position="76"/>
    </location>
</feature>
<feature type="transmembrane region" description="Helical" evidence="1">
    <location>
        <begin position="278"/>
        <end position="295"/>
    </location>
</feature>
<dbReference type="InterPro" id="IPR001478">
    <property type="entry name" value="PDZ"/>
</dbReference>
<keyword evidence="4" id="KW-1185">Reference proteome</keyword>
<feature type="transmembrane region" description="Helical" evidence="1">
    <location>
        <begin position="6"/>
        <end position="30"/>
    </location>
</feature>
<protein>
    <submittedName>
        <fullName evidence="3">PDZ domain-containing protein</fullName>
    </submittedName>
</protein>
<feature type="transmembrane region" description="Helical" evidence="1">
    <location>
        <begin position="152"/>
        <end position="173"/>
    </location>
</feature>
<gene>
    <name evidence="3" type="ORF">SAMN04488098_100647</name>
</gene>
<evidence type="ECO:0000313" key="3">
    <source>
        <dbReference type="EMBL" id="SDJ88491.1"/>
    </source>
</evidence>
<feature type="transmembrane region" description="Helical" evidence="1">
    <location>
        <begin position="254"/>
        <end position="272"/>
    </location>
</feature>
<feature type="transmembrane region" description="Helical" evidence="1">
    <location>
        <begin position="82"/>
        <end position="101"/>
    </location>
</feature>
<dbReference type="Proteomes" id="UP000199433">
    <property type="component" value="Unassembled WGS sequence"/>
</dbReference>
<feature type="domain" description="PDZ" evidence="2">
    <location>
        <begin position="291"/>
        <end position="370"/>
    </location>
</feature>
<dbReference type="InterPro" id="IPR036034">
    <property type="entry name" value="PDZ_sf"/>
</dbReference>
<feature type="transmembrane region" description="Helical" evidence="1">
    <location>
        <begin position="226"/>
        <end position="242"/>
    </location>
</feature>
<feature type="transmembrane region" description="Helical" evidence="1">
    <location>
        <begin position="194"/>
        <end position="214"/>
    </location>
</feature>
<organism evidence="3 4">
    <name type="scientific">Alkalibacterium thalassium</name>
    <dbReference type="NCBI Taxonomy" id="426701"/>
    <lineage>
        <taxon>Bacteria</taxon>
        <taxon>Bacillati</taxon>
        <taxon>Bacillota</taxon>
        <taxon>Bacilli</taxon>
        <taxon>Lactobacillales</taxon>
        <taxon>Carnobacteriaceae</taxon>
        <taxon>Alkalibacterium</taxon>
    </lineage>
</organism>
<dbReference type="RefSeq" id="WP_091265180.1">
    <property type="nucleotide sequence ID" value="NZ_FNFK01000006.1"/>
</dbReference>
<dbReference type="SUPFAM" id="SSF50156">
    <property type="entry name" value="PDZ domain-like"/>
    <property type="match status" value="1"/>
</dbReference>
<dbReference type="AlphaFoldDB" id="A0A1G8XDE1"/>
<evidence type="ECO:0000259" key="2">
    <source>
        <dbReference type="PROSITE" id="PS50106"/>
    </source>
</evidence>
<feature type="transmembrane region" description="Helical" evidence="1">
    <location>
        <begin position="113"/>
        <end position="132"/>
    </location>
</feature>
<evidence type="ECO:0000256" key="1">
    <source>
        <dbReference type="SAM" id="Phobius"/>
    </source>
</evidence>
<evidence type="ECO:0000313" key="4">
    <source>
        <dbReference type="Proteomes" id="UP000199433"/>
    </source>
</evidence>
<sequence length="400" mass="45229">MTVLQNIVLALVLFILQPTFLVGIALVFIAKSRRFKYARHQLRASIYKDHYELKRFFLWGLIPGAILSAVSFIAGLPVSLDWIIAYQIVTLLMLGFGYRFLHPVFTFSLSALLILVLGFFVPENMSVTVIVSQFNSPLIQGDSLSFQGLQPILALVILVLLSTILTLHIAKINQFTPRFLKTKRGKLVARYRMTPLWLIPLVVVVPGTTFTQLFDWWPVFSIGDQPYSFLILPVLIGFRYTVQAQMPTQAKNLLVKDFVSLSVIGVILFALTFWQVELAAVGLAVLLLGGVIVLYRHRLRERKWNFRFGPAEEGLRVVAVRPGSPAEKMDIEIGDTILESNQKKLESAEDFTESLFLSRSYCKLKIKRIDGELVMTETALYENDPHDLGVVLLEEISLVK</sequence>
<keyword evidence="1" id="KW-1133">Transmembrane helix</keyword>